<gene>
    <name evidence="1" type="ORF">ALEPTO_LOCUS5051</name>
</gene>
<organism evidence="1 2">
    <name type="scientific">Ambispora leptoticha</name>
    <dbReference type="NCBI Taxonomy" id="144679"/>
    <lineage>
        <taxon>Eukaryota</taxon>
        <taxon>Fungi</taxon>
        <taxon>Fungi incertae sedis</taxon>
        <taxon>Mucoromycota</taxon>
        <taxon>Glomeromycotina</taxon>
        <taxon>Glomeromycetes</taxon>
        <taxon>Archaeosporales</taxon>
        <taxon>Ambisporaceae</taxon>
        <taxon>Ambispora</taxon>
    </lineage>
</organism>
<accession>A0A9N9AJQ8</accession>
<keyword evidence="2" id="KW-1185">Reference proteome</keyword>
<feature type="non-terminal residue" evidence="1">
    <location>
        <position position="1"/>
    </location>
</feature>
<evidence type="ECO:0000313" key="2">
    <source>
        <dbReference type="Proteomes" id="UP000789508"/>
    </source>
</evidence>
<sequence>SPEKLIHDGSWKETEEIAGVVKEIFSALEDIWNNPAFDPDVSKLLNEGTYQYTVIVEQY</sequence>
<protein>
    <submittedName>
        <fullName evidence="1">13024_t:CDS:1</fullName>
    </submittedName>
</protein>
<evidence type="ECO:0000313" key="1">
    <source>
        <dbReference type="EMBL" id="CAG8533449.1"/>
    </source>
</evidence>
<dbReference type="AlphaFoldDB" id="A0A9N9AJQ8"/>
<dbReference type="OrthoDB" id="2444992at2759"/>
<comment type="caution">
    <text evidence="1">The sequence shown here is derived from an EMBL/GenBank/DDBJ whole genome shotgun (WGS) entry which is preliminary data.</text>
</comment>
<name>A0A9N9AJQ8_9GLOM</name>
<reference evidence="1" key="1">
    <citation type="submission" date="2021-06" db="EMBL/GenBank/DDBJ databases">
        <authorList>
            <person name="Kallberg Y."/>
            <person name="Tangrot J."/>
            <person name="Rosling A."/>
        </authorList>
    </citation>
    <scope>NUCLEOTIDE SEQUENCE</scope>
    <source>
        <strain evidence="1">FL130A</strain>
    </source>
</reference>
<proteinExistence type="predicted"/>
<dbReference type="Proteomes" id="UP000789508">
    <property type="component" value="Unassembled WGS sequence"/>
</dbReference>
<dbReference type="EMBL" id="CAJVPS010001315">
    <property type="protein sequence ID" value="CAG8533449.1"/>
    <property type="molecule type" value="Genomic_DNA"/>
</dbReference>